<dbReference type="Pfam" id="PF00378">
    <property type="entry name" value="ECH_1"/>
    <property type="match status" value="1"/>
</dbReference>
<dbReference type="AlphaFoldDB" id="A0A3B0U1S7"/>
<reference evidence="14" key="1">
    <citation type="submission" date="2018-06" db="EMBL/GenBank/DDBJ databases">
        <authorList>
            <person name="Zhirakovskaya E."/>
        </authorList>
    </citation>
    <scope>NUCLEOTIDE SEQUENCE</scope>
</reference>
<feature type="compositionally biased region" description="Low complexity" evidence="11">
    <location>
        <begin position="15"/>
        <end position="29"/>
    </location>
</feature>
<evidence type="ECO:0000313" key="14">
    <source>
        <dbReference type="EMBL" id="VAW22930.1"/>
    </source>
</evidence>
<dbReference type="SUPFAM" id="SSF52096">
    <property type="entry name" value="ClpP/crotonase"/>
    <property type="match status" value="1"/>
</dbReference>
<dbReference type="SUPFAM" id="SSF51735">
    <property type="entry name" value="NAD(P)-binding Rossmann-fold domains"/>
    <property type="match status" value="1"/>
</dbReference>
<comment type="similarity">
    <text evidence="3">In the N-terminal section; belongs to the enoyl-CoA hydratase/isomerase family.</text>
</comment>
<dbReference type="Gene3D" id="3.40.50.720">
    <property type="entry name" value="NAD(P)-binding Rossmann-like Domain"/>
    <property type="match status" value="1"/>
</dbReference>
<feature type="region of interest" description="Disordered" evidence="11">
    <location>
        <begin position="1"/>
        <end position="61"/>
    </location>
</feature>
<sequence>MAEEKKSRASKPRSKPQSTSAKPKTVSAAVKKKPAAAKTKASVAKAKPASKTKSSISKAKSTVAKPAISNSRAVVTKPGMPKLIYWHFEIDVEKIGWLSLDVPDSKVNVLGTKAILELEKLVLRFEDMAASGDIVGIALLSTKSSGFIAGADIAEFSDLADPAVMRPALVKAHALFDRIENLPIPFVCGIHGFCLGGGLELALACHYRVAVNDDKVRIGFPEIKLGIFPGFGGTGRSMNLAGPVPAMQIMLTGKYLRAGAARAMNLVDKLVRHRDMLRWELRKAIIQKRKSKPAGFTKKVMAMGPLRKFVANKMRASVKKKARKEHYPAPYSLIDMFEEHGNDPAAMRKGEIDRFPPLMATDTAFNLRRLFFLSEGLKKQGVKGAKPKFTRVHVIGAGVMGGDIAAWCAMRGMGVTLQDLDEERIAPALKRAKSLFKKRLRKPQAVKGALARLEADVSGKGIARADVIIEAVVENLEIKQKIFADVEAKAKPEAVIATNTSSIELEKIAKNLKDPSRLIGLHFFNPVAQMPLVEIVRSKVNSDIAVQMGCSFASTIGKSPVVAKSAPGFLVNRVLMPYLLASVKRVEAGESKELLDAAALAFGMPMGPIELMDVVGLDVGASVAKELGKEVDAGSEFARLISQGHLGRKSGRGFYLWTKGKVQKGSTPAYGNLSELGRELVQPMVDECEACVKEGIVASADLADIGVILGTGFAPFLGGPLNARKNNRA</sequence>
<dbReference type="GO" id="GO:0004300">
    <property type="term" value="F:enoyl-CoA hydratase activity"/>
    <property type="evidence" value="ECO:0007669"/>
    <property type="project" value="UniProtKB-EC"/>
</dbReference>
<feature type="domain" description="3-hydroxyacyl-CoA dehydrogenase C-terminal" evidence="12">
    <location>
        <begin position="568"/>
        <end position="656"/>
    </location>
</feature>
<feature type="domain" description="3-hydroxyacyl-CoA dehydrogenase NAD binding" evidence="13">
    <location>
        <begin position="392"/>
        <end position="564"/>
    </location>
</feature>
<dbReference type="UniPathway" id="UPA00659"/>
<dbReference type="GO" id="GO:0006635">
    <property type="term" value="P:fatty acid beta-oxidation"/>
    <property type="evidence" value="ECO:0007669"/>
    <property type="project" value="UniProtKB-UniPathway"/>
</dbReference>
<keyword evidence="7" id="KW-0520">NAD</keyword>
<keyword evidence="5" id="KW-0276">Fatty acid metabolism</keyword>
<dbReference type="GO" id="GO:0070403">
    <property type="term" value="F:NAD+ binding"/>
    <property type="evidence" value="ECO:0007669"/>
    <property type="project" value="InterPro"/>
</dbReference>
<dbReference type="Pfam" id="PF02737">
    <property type="entry name" value="3HCDH_N"/>
    <property type="match status" value="1"/>
</dbReference>
<accession>A0A3B0U1S7</accession>
<gene>
    <name evidence="14" type="ORF">MNBD_ALPHA11-1749</name>
</gene>
<dbReference type="InterPro" id="IPR001753">
    <property type="entry name" value="Enoyl-CoA_hydra/iso"/>
</dbReference>
<evidence type="ECO:0000256" key="6">
    <source>
        <dbReference type="ARBA" id="ARBA00023002"/>
    </source>
</evidence>
<evidence type="ECO:0000259" key="13">
    <source>
        <dbReference type="Pfam" id="PF02737"/>
    </source>
</evidence>
<keyword evidence="8" id="KW-0443">Lipid metabolism</keyword>
<evidence type="ECO:0000256" key="5">
    <source>
        <dbReference type="ARBA" id="ARBA00022832"/>
    </source>
</evidence>
<keyword evidence="14" id="KW-0413">Isomerase</keyword>
<comment type="similarity">
    <text evidence="2">In the central section; belongs to the 3-hydroxyacyl-CoA dehydrogenase family.</text>
</comment>
<dbReference type="Gene3D" id="1.10.1040.50">
    <property type="match status" value="1"/>
</dbReference>
<name>A0A3B0U1S7_9ZZZZ</name>
<dbReference type="EMBL" id="UOEQ01000436">
    <property type="protein sequence ID" value="VAW22930.1"/>
    <property type="molecule type" value="Genomic_DNA"/>
</dbReference>
<evidence type="ECO:0000256" key="1">
    <source>
        <dbReference type="ARBA" id="ARBA00005005"/>
    </source>
</evidence>
<keyword evidence="6 14" id="KW-0560">Oxidoreductase</keyword>
<dbReference type="GO" id="GO:0016853">
    <property type="term" value="F:isomerase activity"/>
    <property type="evidence" value="ECO:0007669"/>
    <property type="project" value="UniProtKB-KW"/>
</dbReference>
<dbReference type="EC" id="4.2.1.17" evidence="4"/>
<evidence type="ECO:0000259" key="12">
    <source>
        <dbReference type="Pfam" id="PF00725"/>
    </source>
</evidence>
<dbReference type="InterPro" id="IPR006176">
    <property type="entry name" value="3-OHacyl-CoA_DH_NAD-bd"/>
</dbReference>
<organism evidence="14">
    <name type="scientific">hydrothermal vent metagenome</name>
    <dbReference type="NCBI Taxonomy" id="652676"/>
    <lineage>
        <taxon>unclassified sequences</taxon>
        <taxon>metagenomes</taxon>
        <taxon>ecological metagenomes</taxon>
    </lineage>
</organism>
<dbReference type="SUPFAM" id="SSF48179">
    <property type="entry name" value="6-phosphogluconate dehydrogenase C-terminal domain-like"/>
    <property type="match status" value="2"/>
</dbReference>
<dbReference type="CDD" id="cd06558">
    <property type="entry name" value="crotonase-like"/>
    <property type="match status" value="1"/>
</dbReference>
<dbReference type="Pfam" id="PF00725">
    <property type="entry name" value="3HCDH"/>
    <property type="match status" value="1"/>
</dbReference>
<dbReference type="PROSITE" id="PS00067">
    <property type="entry name" value="3HCDH"/>
    <property type="match status" value="1"/>
</dbReference>
<dbReference type="PANTHER" id="PTHR43612">
    <property type="entry name" value="TRIFUNCTIONAL ENZYME SUBUNIT ALPHA"/>
    <property type="match status" value="1"/>
</dbReference>
<evidence type="ECO:0000256" key="2">
    <source>
        <dbReference type="ARBA" id="ARBA00007005"/>
    </source>
</evidence>
<dbReference type="InterPro" id="IPR006180">
    <property type="entry name" value="3-OHacyl-CoA_DH_CS"/>
</dbReference>
<dbReference type="InterPro" id="IPR036291">
    <property type="entry name" value="NAD(P)-bd_dom_sf"/>
</dbReference>
<dbReference type="PANTHER" id="PTHR43612:SF3">
    <property type="entry name" value="TRIFUNCTIONAL ENZYME SUBUNIT ALPHA, MITOCHONDRIAL"/>
    <property type="match status" value="1"/>
</dbReference>
<feature type="compositionally biased region" description="Low complexity" evidence="11">
    <location>
        <begin position="36"/>
        <end position="61"/>
    </location>
</feature>
<keyword evidence="10" id="KW-0511">Multifunctional enzyme</keyword>
<dbReference type="InterPro" id="IPR029045">
    <property type="entry name" value="ClpP/crotonase-like_dom_sf"/>
</dbReference>
<proteinExistence type="inferred from homology"/>
<evidence type="ECO:0000256" key="3">
    <source>
        <dbReference type="ARBA" id="ARBA00008750"/>
    </source>
</evidence>
<evidence type="ECO:0000256" key="10">
    <source>
        <dbReference type="ARBA" id="ARBA00023268"/>
    </source>
</evidence>
<dbReference type="InterPro" id="IPR008927">
    <property type="entry name" value="6-PGluconate_DH-like_C_sf"/>
</dbReference>
<dbReference type="Gene3D" id="3.90.226.10">
    <property type="entry name" value="2-enoyl-CoA Hydratase, Chain A, domain 1"/>
    <property type="match status" value="1"/>
</dbReference>
<comment type="pathway">
    <text evidence="1">Lipid metabolism; fatty acid beta-oxidation.</text>
</comment>
<evidence type="ECO:0000256" key="4">
    <source>
        <dbReference type="ARBA" id="ARBA00012076"/>
    </source>
</evidence>
<dbReference type="GO" id="GO:0016509">
    <property type="term" value="F:long-chain (3S)-3-hydroxyacyl-CoA dehydrogenase (NAD+) activity"/>
    <property type="evidence" value="ECO:0007669"/>
    <property type="project" value="TreeGrafter"/>
</dbReference>
<keyword evidence="9 14" id="KW-0456">Lyase</keyword>
<dbReference type="InterPro" id="IPR050136">
    <property type="entry name" value="FA_oxidation_alpha_subunit"/>
</dbReference>
<dbReference type="FunFam" id="3.40.50.720:FF:000009">
    <property type="entry name" value="Fatty oxidation complex, alpha subunit"/>
    <property type="match status" value="1"/>
</dbReference>
<dbReference type="InterPro" id="IPR006108">
    <property type="entry name" value="3HC_DH_C"/>
</dbReference>
<evidence type="ECO:0000256" key="9">
    <source>
        <dbReference type="ARBA" id="ARBA00023239"/>
    </source>
</evidence>
<evidence type="ECO:0000256" key="11">
    <source>
        <dbReference type="SAM" id="MobiDB-lite"/>
    </source>
</evidence>
<protein>
    <recommendedName>
        <fullName evidence="4">enoyl-CoA hydratase</fullName>
        <ecNumber evidence="4">4.2.1.17</ecNumber>
    </recommendedName>
</protein>
<evidence type="ECO:0000256" key="7">
    <source>
        <dbReference type="ARBA" id="ARBA00023027"/>
    </source>
</evidence>
<evidence type="ECO:0000256" key="8">
    <source>
        <dbReference type="ARBA" id="ARBA00023098"/>
    </source>
</evidence>